<dbReference type="CDD" id="cd00042">
    <property type="entry name" value="CY"/>
    <property type="match status" value="1"/>
</dbReference>
<reference evidence="4 5" key="1">
    <citation type="journal article" date="2023" name="Genes (Basel)">
        <title>Chromosome-Level Genome Assembly and Circadian Gene Repertoire of the Patagonia Blennie Eleginops maclovinus-The Closest Ancestral Proxy of Antarctic Cryonotothenioids.</title>
        <authorList>
            <person name="Cheng C.C."/>
            <person name="Rivera-Colon A.G."/>
            <person name="Minhas B.F."/>
            <person name="Wilson L."/>
            <person name="Rayamajhi N."/>
            <person name="Vargas-Chacoff L."/>
            <person name="Catchen J.M."/>
        </authorList>
    </citation>
    <scope>NUCLEOTIDE SEQUENCE [LARGE SCALE GENOMIC DNA]</scope>
    <source>
        <strain evidence="4">JMC-PN-2008</strain>
    </source>
</reference>
<evidence type="ECO:0000256" key="1">
    <source>
        <dbReference type="ARBA" id="ARBA00009403"/>
    </source>
</evidence>
<protein>
    <recommendedName>
        <fullName evidence="3">Cystatin domain-containing protein</fullName>
    </recommendedName>
</protein>
<keyword evidence="5" id="KW-1185">Reference proteome</keyword>
<dbReference type="PANTHER" id="PTHR46186:SF13">
    <property type="entry name" value="SI:BUSM1-57F23.1"/>
    <property type="match status" value="1"/>
</dbReference>
<dbReference type="PANTHER" id="PTHR46186">
    <property type="entry name" value="CYSTATIN"/>
    <property type="match status" value="1"/>
</dbReference>
<name>A0AAN7X0N0_ELEMC</name>
<dbReference type="GO" id="GO:0004869">
    <property type="term" value="F:cysteine-type endopeptidase inhibitor activity"/>
    <property type="evidence" value="ECO:0007669"/>
    <property type="project" value="InterPro"/>
</dbReference>
<accession>A0AAN7X0N0</accession>
<dbReference type="GO" id="GO:0005615">
    <property type="term" value="C:extracellular space"/>
    <property type="evidence" value="ECO:0007669"/>
    <property type="project" value="TreeGrafter"/>
</dbReference>
<dbReference type="GO" id="GO:0005737">
    <property type="term" value="C:cytoplasm"/>
    <property type="evidence" value="ECO:0007669"/>
    <property type="project" value="TreeGrafter"/>
</dbReference>
<evidence type="ECO:0000313" key="4">
    <source>
        <dbReference type="EMBL" id="KAK5851799.1"/>
    </source>
</evidence>
<comment type="caution">
    <text evidence="4">The sequence shown here is derived from an EMBL/GenBank/DDBJ whole genome shotgun (WGS) entry which is preliminary data.</text>
</comment>
<dbReference type="SUPFAM" id="SSF54403">
    <property type="entry name" value="Cystatin/monellin"/>
    <property type="match status" value="1"/>
</dbReference>
<feature type="chain" id="PRO_5042958289" description="Cystatin domain-containing protein" evidence="2">
    <location>
        <begin position="20"/>
        <end position="147"/>
    </location>
</feature>
<dbReference type="EMBL" id="JAUZQC010000021">
    <property type="protein sequence ID" value="KAK5851799.1"/>
    <property type="molecule type" value="Genomic_DNA"/>
</dbReference>
<evidence type="ECO:0000256" key="2">
    <source>
        <dbReference type="SAM" id="SignalP"/>
    </source>
</evidence>
<feature type="signal peptide" evidence="2">
    <location>
        <begin position="1"/>
        <end position="19"/>
    </location>
</feature>
<dbReference type="Gene3D" id="3.10.450.10">
    <property type="match status" value="1"/>
</dbReference>
<feature type="domain" description="Cystatin" evidence="3">
    <location>
        <begin position="33"/>
        <end position="139"/>
    </location>
</feature>
<comment type="similarity">
    <text evidence="1">Belongs to the cystatin family.</text>
</comment>
<sequence>MSFPLAVFICLSALHLCLGDVPVDEAVTTKKVPLLGGWFERNPESDEVKYATEHALTVFNSKVAKKKLFKVDSISAAQSQVTNVINFKIDAVLVKTKCAKSENHDLKNCSVAKKRLKCHFVVTFNPRNNKHDLQSHKCSKVKPKEQA</sequence>
<dbReference type="Pfam" id="PF00031">
    <property type="entry name" value="Cystatin"/>
    <property type="match status" value="1"/>
</dbReference>
<evidence type="ECO:0000259" key="3">
    <source>
        <dbReference type="SMART" id="SM00043"/>
    </source>
</evidence>
<reference evidence="4 5" key="2">
    <citation type="journal article" date="2023" name="Mol. Biol. Evol.">
        <title>Genomics of Secondarily Temperate Adaptation in the Only Non-Antarctic Icefish.</title>
        <authorList>
            <person name="Rivera-Colon A.G."/>
            <person name="Rayamajhi N."/>
            <person name="Minhas B.F."/>
            <person name="Madrigal G."/>
            <person name="Bilyk K.T."/>
            <person name="Yoon V."/>
            <person name="Hune M."/>
            <person name="Gregory S."/>
            <person name="Cheng C.H.C."/>
            <person name="Catchen J.M."/>
        </authorList>
    </citation>
    <scope>NUCLEOTIDE SEQUENCE [LARGE SCALE GENOMIC DNA]</scope>
    <source>
        <strain evidence="4">JMC-PN-2008</strain>
    </source>
</reference>
<dbReference type="Proteomes" id="UP001346869">
    <property type="component" value="Unassembled WGS sequence"/>
</dbReference>
<dbReference type="InterPro" id="IPR046350">
    <property type="entry name" value="Cystatin_sf"/>
</dbReference>
<keyword evidence="2" id="KW-0732">Signal</keyword>
<dbReference type="InterPro" id="IPR000010">
    <property type="entry name" value="Cystatin_dom"/>
</dbReference>
<proteinExistence type="inferred from homology"/>
<evidence type="ECO:0000313" key="5">
    <source>
        <dbReference type="Proteomes" id="UP001346869"/>
    </source>
</evidence>
<dbReference type="SMART" id="SM00043">
    <property type="entry name" value="CY"/>
    <property type="match status" value="1"/>
</dbReference>
<dbReference type="AlphaFoldDB" id="A0AAN7X0N0"/>
<dbReference type="GO" id="GO:0031982">
    <property type="term" value="C:vesicle"/>
    <property type="evidence" value="ECO:0007669"/>
    <property type="project" value="TreeGrafter"/>
</dbReference>
<organism evidence="4 5">
    <name type="scientific">Eleginops maclovinus</name>
    <name type="common">Patagonian blennie</name>
    <name type="synonym">Eleginus maclovinus</name>
    <dbReference type="NCBI Taxonomy" id="56733"/>
    <lineage>
        <taxon>Eukaryota</taxon>
        <taxon>Metazoa</taxon>
        <taxon>Chordata</taxon>
        <taxon>Craniata</taxon>
        <taxon>Vertebrata</taxon>
        <taxon>Euteleostomi</taxon>
        <taxon>Actinopterygii</taxon>
        <taxon>Neopterygii</taxon>
        <taxon>Teleostei</taxon>
        <taxon>Neoteleostei</taxon>
        <taxon>Acanthomorphata</taxon>
        <taxon>Eupercaria</taxon>
        <taxon>Perciformes</taxon>
        <taxon>Notothenioidei</taxon>
        <taxon>Eleginopidae</taxon>
        <taxon>Eleginops</taxon>
    </lineage>
</organism>
<gene>
    <name evidence="4" type="ORF">PBY51_023326</name>
</gene>